<protein>
    <submittedName>
        <fullName evidence="1">Uncharacterized protein</fullName>
    </submittedName>
</protein>
<proteinExistence type="predicted"/>
<keyword evidence="2" id="KW-1185">Reference proteome</keyword>
<dbReference type="InterPro" id="IPR012334">
    <property type="entry name" value="Pectin_lyas_fold"/>
</dbReference>
<dbReference type="Proteomes" id="UP001589833">
    <property type="component" value="Unassembled WGS sequence"/>
</dbReference>
<dbReference type="RefSeq" id="WP_273841035.1">
    <property type="nucleotide sequence ID" value="NZ_JAQQWT010000003.1"/>
</dbReference>
<gene>
    <name evidence="1" type="ORF">ACFFH4_04375</name>
</gene>
<reference evidence="1 2" key="1">
    <citation type="submission" date="2024-09" db="EMBL/GenBank/DDBJ databases">
        <authorList>
            <person name="Sun Q."/>
            <person name="Mori K."/>
        </authorList>
    </citation>
    <scope>NUCLEOTIDE SEQUENCE [LARGE SCALE GENOMIC DNA]</scope>
    <source>
        <strain evidence="1 2">NCAIM B.02301</strain>
    </source>
</reference>
<dbReference type="Gene3D" id="2.160.20.10">
    <property type="entry name" value="Single-stranded right-handed beta-helix, Pectin lyase-like"/>
    <property type="match status" value="1"/>
</dbReference>
<dbReference type="EMBL" id="JBHLTR010000004">
    <property type="protein sequence ID" value="MFC0558283.1"/>
    <property type="molecule type" value="Genomic_DNA"/>
</dbReference>
<dbReference type="SUPFAM" id="SSF51126">
    <property type="entry name" value="Pectin lyase-like"/>
    <property type="match status" value="1"/>
</dbReference>
<dbReference type="InterPro" id="IPR011050">
    <property type="entry name" value="Pectin_lyase_fold/virulence"/>
</dbReference>
<organism evidence="1 2">
    <name type="scientific">Halalkalibacter alkalisediminis</name>
    <dbReference type="NCBI Taxonomy" id="935616"/>
    <lineage>
        <taxon>Bacteria</taxon>
        <taxon>Bacillati</taxon>
        <taxon>Bacillota</taxon>
        <taxon>Bacilli</taxon>
        <taxon>Bacillales</taxon>
        <taxon>Bacillaceae</taxon>
        <taxon>Halalkalibacter</taxon>
    </lineage>
</organism>
<name>A0ABV6NBY8_9BACI</name>
<comment type="caution">
    <text evidence="1">The sequence shown here is derived from an EMBL/GenBank/DDBJ whole genome shotgun (WGS) entry which is preliminary data.</text>
</comment>
<accession>A0ABV6NBY8</accession>
<sequence length="50" mass="5633">MKHQRKQSEGKLRYLIVSKDGMGDFSSIQKAIDTVPEQSEPITIFIKPGV</sequence>
<evidence type="ECO:0000313" key="2">
    <source>
        <dbReference type="Proteomes" id="UP001589833"/>
    </source>
</evidence>
<evidence type="ECO:0000313" key="1">
    <source>
        <dbReference type="EMBL" id="MFC0558283.1"/>
    </source>
</evidence>